<dbReference type="PANTHER" id="PTHR38442:SF1">
    <property type="entry name" value="INNER MEMBRANE PROTEIN"/>
    <property type="match status" value="1"/>
</dbReference>
<evidence type="ECO:0000256" key="1">
    <source>
        <dbReference type="SAM" id="Phobius"/>
    </source>
</evidence>
<dbReference type="EMBL" id="JBHRVV010000001">
    <property type="protein sequence ID" value="MFC3459555.1"/>
    <property type="molecule type" value="Genomic_DNA"/>
</dbReference>
<dbReference type="Proteomes" id="UP001595665">
    <property type="component" value="Unassembled WGS sequence"/>
</dbReference>
<organism evidence="2 3">
    <name type="scientific">Massilia haematophila</name>
    <dbReference type="NCBI Taxonomy" id="457923"/>
    <lineage>
        <taxon>Bacteria</taxon>
        <taxon>Pseudomonadati</taxon>
        <taxon>Pseudomonadota</taxon>
        <taxon>Betaproteobacteria</taxon>
        <taxon>Burkholderiales</taxon>
        <taxon>Oxalobacteraceae</taxon>
        <taxon>Telluria group</taxon>
        <taxon>Massilia</taxon>
    </lineage>
</organism>
<name>A0ABV7PLS8_9BURK</name>
<accession>A0ABV7PLS8</accession>
<keyword evidence="1" id="KW-0812">Transmembrane</keyword>
<dbReference type="PANTHER" id="PTHR38442">
    <property type="entry name" value="INNER MEMBRANE PROTEIN-RELATED"/>
    <property type="match status" value="1"/>
</dbReference>
<feature type="transmembrane region" description="Helical" evidence="1">
    <location>
        <begin position="43"/>
        <end position="62"/>
    </location>
</feature>
<gene>
    <name evidence="2" type="ORF">ACFOPH_15075</name>
</gene>
<protein>
    <submittedName>
        <fullName evidence="2">DUF445 domain-containing protein</fullName>
    </submittedName>
</protein>
<keyword evidence="3" id="KW-1185">Reference proteome</keyword>
<reference evidence="3" key="1">
    <citation type="journal article" date="2019" name="Int. J. Syst. Evol. Microbiol.">
        <title>The Global Catalogue of Microorganisms (GCM) 10K type strain sequencing project: providing services to taxonomists for standard genome sequencing and annotation.</title>
        <authorList>
            <consortium name="The Broad Institute Genomics Platform"/>
            <consortium name="The Broad Institute Genome Sequencing Center for Infectious Disease"/>
            <person name="Wu L."/>
            <person name="Ma J."/>
        </authorList>
    </citation>
    <scope>NUCLEOTIDE SEQUENCE [LARGE SCALE GENOMIC DNA]</scope>
    <source>
        <strain evidence="3">CCM 7480</strain>
    </source>
</reference>
<keyword evidence="1" id="KW-0472">Membrane</keyword>
<dbReference type="InterPro" id="IPR007383">
    <property type="entry name" value="DUF445"/>
</dbReference>
<sequence length="422" mass="47670">MTKEYELEQAKRLALAFFVGAAALFVLSFFLPQNWWTGLLKAFSEAAMVGALADWFAVVALFKRIPIPIVSRHTEIIPQNKVKIAENLALFVREKFLDTESIVGLIRKHDPAQKVADWLVKPANTGRMGQYLVKLASWMLDFLDDAAVQNFLRKAVHSMVNSVDLSKSAGTILESLTRGGRHQELLNEGIHQLAKLLNNEETQSYISQGIVDWLRDEYAFIERMLPSELIGRKGADITVRLASGILNKVSEDPRHPLRQRFDVFTQEFIERLKADPAFSARSEEIKHYLLNDESLNSYLGSLWHDLRDWFKQDLHSEHSMLRGRIEATGTWLGQTLAEDPQLRQSLNENLELASRAAAPEFAVFLTRHIADTVKNWDSGDMSEQIELNIGKDLQFIRINGTVVGGLIGVTLYLLSSLPGMLS</sequence>
<feature type="transmembrane region" description="Helical" evidence="1">
    <location>
        <begin position="12"/>
        <end position="31"/>
    </location>
</feature>
<evidence type="ECO:0000313" key="3">
    <source>
        <dbReference type="Proteomes" id="UP001595665"/>
    </source>
</evidence>
<keyword evidence="1" id="KW-1133">Transmembrane helix</keyword>
<dbReference type="RefSeq" id="WP_379736159.1">
    <property type="nucleotide sequence ID" value="NZ_JBHRVV010000001.1"/>
</dbReference>
<feature type="transmembrane region" description="Helical" evidence="1">
    <location>
        <begin position="395"/>
        <end position="414"/>
    </location>
</feature>
<comment type="caution">
    <text evidence="2">The sequence shown here is derived from an EMBL/GenBank/DDBJ whole genome shotgun (WGS) entry which is preliminary data.</text>
</comment>
<dbReference type="Pfam" id="PF04286">
    <property type="entry name" value="DUF445"/>
    <property type="match status" value="1"/>
</dbReference>
<proteinExistence type="predicted"/>
<evidence type="ECO:0000313" key="2">
    <source>
        <dbReference type="EMBL" id="MFC3459555.1"/>
    </source>
</evidence>